<dbReference type="PANTHER" id="PTHR45436">
    <property type="entry name" value="SENSOR HISTIDINE KINASE YKOH"/>
    <property type="match status" value="1"/>
</dbReference>
<evidence type="ECO:0000256" key="3">
    <source>
        <dbReference type="ARBA" id="ARBA00012438"/>
    </source>
</evidence>
<evidence type="ECO:0000259" key="15">
    <source>
        <dbReference type="PROSITE" id="PS50885"/>
    </source>
</evidence>
<dbReference type="EMBL" id="JBHRTG010000019">
    <property type="protein sequence ID" value="MFC3166078.1"/>
    <property type="molecule type" value="Genomic_DNA"/>
</dbReference>
<dbReference type="GO" id="GO:0005524">
    <property type="term" value="F:ATP binding"/>
    <property type="evidence" value="ECO:0007669"/>
    <property type="project" value="UniProtKB-KW"/>
</dbReference>
<organism evidence="16 17">
    <name type="scientific">Ciceribacter thiooxidans</name>
    <dbReference type="NCBI Taxonomy" id="1969821"/>
    <lineage>
        <taxon>Bacteria</taxon>
        <taxon>Pseudomonadati</taxon>
        <taxon>Pseudomonadota</taxon>
        <taxon>Alphaproteobacteria</taxon>
        <taxon>Hyphomicrobiales</taxon>
        <taxon>Rhizobiaceae</taxon>
        <taxon>Ciceribacter</taxon>
    </lineage>
</organism>
<dbReference type="EC" id="2.7.13.3" evidence="3"/>
<dbReference type="InterPro" id="IPR036890">
    <property type="entry name" value="HATPase_C_sf"/>
</dbReference>
<reference evidence="17" key="1">
    <citation type="journal article" date="2019" name="Int. J. Syst. Evol. Microbiol.">
        <title>The Global Catalogue of Microorganisms (GCM) 10K type strain sequencing project: providing services to taxonomists for standard genome sequencing and annotation.</title>
        <authorList>
            <consortium name="The Broad Institute Genomics Platform"/>
            <consortium name="The Broad Institute Genome Sequencing Center for Infectious Disease"/>
            <person name="Wu L."/>
            <person name="Ma J."/>
        </authorList>
    </citation>
    <scope>NUCLEOTIDE SEQUENCE [LARGE SCALE GENOMIC DNA]</scope>
    <source>
        <strain evidence="17">KCTC 52231</strain>
    </source>
</reference>
<evidence type="ECO:0000313" key="17">
    <source>
        <dbReference type="Proteomes" id="UP001595647"/>
    </source>
</evidence>
<evidence type="ECO:0000256" key="13">
    <source>
        <dbReference type="SAM" id="MobiDB-lite"/>
    </source>
</evidence>
<dbReference type="SUPFAM" id="SSF47384">
    <property type="entry name" value="Homodimeric domain of signal transducing histidine kinase"/>
    <property type="match status" value="1"/>
</dbReference>
<evidence type="ECO:0000256" key="7">
    <source>
        <dbReference type="ARBA" id="ARBA00022741"/>
    </source>
</evidence>
<evidence type="ECO:0000256" key="6">
    <source>
        <dbReference type="ARBA" id="ARBA00022692"/>
    </source>
</evidence>
<dbReference type="Proteomes" id="UP001595647">
    <property type="component" value="Unassembled WGS sequence"/>
</dbReference>
<dbReference type="Gene3D" id="3.30.565.10">
    <property type="entry name" value="Histidine kinase-like ATPase, C-terminal domain"/>
    <property type="match status" value="1"/>
</dbReference>
<accession>A0ABV7I672</accession>
<evidence type="ECO:0000256" key="2">
    <source>
        <dbReference type="ARBA" id="ARBA00004141"/>
    </source>
</evidence>
<dbReference type="InterPro" id="IPR050428">
    <property type="entry name" value="TCS_sensor_his_kinase"/>
</dbReference>
<dbReference type="InterPro" id="IPR005467">
    <property type="entry name" value="His_kinase_dom"/>
</dbReference>
<keyword evidence="6" id="KW-0812">Transmembrane</keyword>
<dbReference type="InterPro" id="IPR003661">
    <property type="entry name" value="HisK_dim/P_dom"/>
</dbReference>
<keyword evidence="10" id="KW-1133">Transmembrane helix</keyword>
<evidence type="ECO:0000313" key="16">
    <source>
        <dbReference type="EMBL" id="MFC3166078.1"/>
    </source>
</evidence>
<evidence type="ECO:0000256" key="11">
    <source>
        <dbReference type="ARBA" id="ARBA00023012"/>
    </source>
</evidence>
<dbReference type="PANTHER" id="PTHR45436:SF14">
    <property type="entry name" value="SENSOR PROTEIN QSEC"/>
    <property type="match status" value="1"/>
</dbReference>
<evidence type="ECO:0000256" key="10">
    <source>
        <dbReference type="ARBA" id="ARBA00022989"/>
    </source>
</evidence>
<evidence type="ECO:0000256" key="9">
    <source>
        <dbReference type="ARBA" id="ARBA00022840"/>
    </source>
</evidence>
<dbReference type="Gene3D" id="1.10.287.130">
    <property type="match status" value="1"/>
</dbReference>
<keyword evidence="8" id="KW-0418">Kinase</keyword>
<dbReference type="SMART" id="SM00387">
    <property type="entry name" value="HATPase_c"/>
    <property type="match status" value="1"/>
</dbReference>
<evidence type="ECO:0000256" key="5">
    <source>
        <dbReference type="ARBA" id="ARBA00022679"/>
    </source>
</evidence>
<dbReference type="PRINTS" id="PR00344">
    <property type="entry name" value="BCTRLSENSOR"/>
</dbReference>
<sequence length="448" mass="48142">MVTAWLATAFFTYHDTSSLIDQVTDEHLQQSAEMMLGLVEHIPPDLIPKVLTAERRPEQRLSYRILTAGAPSGNYPREGDWRAGFSNITNDGEDWRVYRTDDGAAIGVEVAVRQTVREGFAASIAAHILHPVWIAAPLLAVVIWLLVRWGLGPLQRVTAGVRQRSPTDLSPLAPQSAPIEVLPLVEALNALLSRLKLARERDRRFAADAAHELRTPLAAIRAHAQVASSTGDIAECHAAVAEVLTGVDRGTRIVEQLLALARIDHSTTGESAQPIDMVDLVRDTVARMAPQAVARNLDLAFEVEPDVDAIIRGNADLLAGMVRNLVDNALRYIPEGEQVTVRLSRRNDHLLLRVVDSGPGIPLELRERVKDRFFRVNGTAASGSGLGLSIVAAIAEHHGGNLTLGERSGASGLVAEVCLPLSKGGIEGVRTSDPSGSVQSTTGSVGLS</sequence>
<dbReference type="RefSeq" id="WP_182308707.1">
    <property type="nucleotide sequence ID" value="NZ_CP059897.1"/>
</dbReference>
<dbReference type="PROSITE" id="PS50109">
    <property type="entry name" value="HIS_KIN"/>
    <property type="match status" value="1"/>
</dbReference>
<dbReference type="Pfam" id="PF08521">
    <property type="entry name" value="2CSK_N"/>
    <property type="match status" value="1"/>
</dbReference>
<evidence type="ECO:0000256" key="8">
    <source>
        <dbReference type="ARBA" id="ARBA00022777"/>
    </source>
</evidence>
<dbReference type="Pfam" id="PF00672">
    <property type="entry name" value="HAMP"/>
    <property type="match status" value="1"/>
</dbReference>
<comment type="caution">
    <text evidence="16">The sequence shown here is derived from an EMBL/GenBank/DDBJ whole genome shotgun (WGS) entry which is preliminary data.</text>
</comment>
<dbReference type="SMART" id="SM00388">
    <property type="entry name" value="HisKA"/>
    <property type="match status" value="1"/>
</dbReference>
<dbReference type="InterPro" id="IPR004358">
    <property type="entry name" value="Sig_transdc_His_kin-like_C"/>
</dbReference>
<comment type="subcellular location">
    <subcellularLocation>
        <location evidence="2">Membrane</location>
        <topology evidence="2">Multi-pass membrane protein</topology>
    </subcellularLocation>
</comment>
<feature type="domain" description="HAMP" evidence="15">
    <location>
        <begin position="148"/>
        <end position="200"/>
    </location>
</feature>
<dbReference type="CDD" id="cd00082">
    <property type="entry name" value="HisKA"/>
    <property type="match status" value="1"/>
</dbReference>
<dbReference type="InterPro" id="IPR036097">
    <property type="entry name" value="HisK_dim/P_sf"/>
</dbReference>
<feature type="domain" description="Histidine kinase" evidence="14">
    <location>
        <begin position="208"/>
        <end position="423"/>
    </location>
</feature>
<dbReference type="Pfam" id="PF02518">
    <property type="entry name" value="HATPase_c"/>
    <property type="match status" value="1"/>
</dbReference>
<keyword evidence="17" id="KW-1185">Reference proteome</keyword>
<dbReference type="InterPro" id="IPR003594">
    <property type="entry name" value="HATPase_dom"/>
</dbReference>
<proteinExistence type="predicted"/>
<dbReference type="Pfam" id="PF00512">
    <property type="entry name" value="HisKA"/>
    <property type="match status" value="1"/>
</dbReference>
<evidence type="ECO:0000256" key="1">
    <source>
        <dbReference type="ARBA" id="ARBA00000085"/>
    </source>
</evidence>
<dbReference type="InterPro" id="IPR013727">
    <property type="entry name" value="2CSK_N"/>
</dbReference>
<keyword evidence="11" id="KW-0902">Two-component regulatory system</keyword>
<evidence type="ECO:0000256" key="12">
    <source>
        <dbReference type="ARBA" id="ARBA00023136"/>
    </source>
</evidence>
<evidence type="ECO:0000256" key="4">
    <source>
        <dbReference type="ARBA" id="ARBA00022553"/>
    </source>
</evidence>
<comment type="catalytic activity">
    <reaction evidence="1">
        <text>ATP + protein L-histidine = ADP + protein N-phospho-L-histidine.</text>
        <dbReference type="EC" id="2.7.13.3"/>
    </reaction>
</comment>
<feature type="region of interest" description="Disordered" evidence="13">
    <location>
        <begin position="429"/>
        <end position="448"/>
    </location>
</feature>
<keyword evidence="9 16" id="KW-0067">ATP-binding</keyword>
<evidence type="ECO:0000259" key="14">
    <source>
        <dbReference type="PROSITE" id="PS50109"/>
    </source>
</evidence>
<dbReference type="PROSITE" id="PS50885">
    <property type="entry name" value="HAMP"/>
    <property type="match status" value="1"/>
</dbReference>
<dbReference type="SUPFAM" id="SSF55874">
    <property type="entry name" value="ATPase domain of HSP90 chaperone/DNA topoisomerase II/histidine kinase"/>
    <property type="match status" value="1"/>
</dbReference>
<dbReference type="InterPro" id="IPR003660">
    <property type="entry name" value="HAMP_dom"/>
</dbReference>
<keyword evidence="5" id="KW-0808">Transferase</keyword>
<protein>
    <recommendedName>
        <fullName evidence="3">histidine kinase</fullName>
        <ecNumber evidence="3">2.7.13.3</ecNumber>
    </recommendedName>
</protein>
<keyword evidence="4" id="KW-0597">Phosphoprotein</keyword>
<feature type="compositionally biased region" description="Low complexity" evidence="13">
    <location>
        <begin position="435"/>
        <end position="448"/>
    </location>
</feature>
<name>A0ABV7I672_9HYPH</name>
<gene>
    <name evidence="16" type="ORF">ACFOHV_22605</name>
</gene>
<keyword evidence="7" id="KW-0547">Nucleotide-binding</keyword>
<keyword evidence="12" id="KW-0472">Membrane</keyword>